<sequence>MRNAGVRIAALGVAVGAVLLAGGCGAEQPPAPAITPIEQPGQGGEVFAYRSAGELAVVRGADTFRAPGSFGYSSAAVSFTRDGQFAFAVETSSKTLVAVNVRDGAVSRTECDCTDAVPLRDAVVGWWREPGQVMSLDLAGTAPAEPERDIVLPDSPSPRTGGAWDGARLVAAGDEFLLLSRVESRGLWWEKNHLYAISADAVLPLGRVPGIDAQVSAAPGPDEGTFVLAGSTARSASCGIGYVATIDVRTNAVQELPTLPGECSSAYSPRWGGDDTISVANRSWADVAGAPSTVDRLHAAAQGWASVGEQPVVDRLARERELVIEVLAGAPIDARETPHGVLVVEKDGTRAEVATQVVSLGSPA</sequence>
<organism evidence="2 3">
    <name type="scientific">Nocardia halotolerans</name>
    <dbReference type="NCBI Taxonomy" id="1755878"/>
    <lineage>
        <taxon>Bacteria</taxon>
        <taxon>Bacillati</taxon>
        <taxon>Actinomycetota</taxon>
        <taxon>Actinomycetes</taxon>
        <taxon>Mycobacteriales</taxon>
        <taxon>Nocardiaceae</taxon>
        <taxon>Nocardia</taxon>
    </lineage>
</organism>
<dbReference type="PROSITE" id="PS51257">
    <property type="entry name" value="PROKAR_LIPOPROTEIN"/>
    <property type="match status" value="1"/>
</dbReference>
<dbReference type="Proteomes" id="UP001595844">
    <property type="component" value="Unassembled WGS sequence"/>
</dbReference>
<gene>
    <name evidence="2" type="ORF">ACFO5K_15490</name>
</gene>
<dbReference type="EMBL" id="JBHSDL010000014">
    <property type="protein sequence ID" value="MFC4375505.1"/>
    <property type="molecule type" value="Genomic_DNA"/>
</dbReference>
<proteinExistence type="predicted"/>
<comment type="caution">
    <text evidence="2">The sequence shown here is derived from an EMBL/GenBank/DDBJ whole genome shotgun (WGS) entry which is preliminary data.</text>
</comment>
<evidence type="ECO:0000256" key="1">
    <source>
        <dbReference type="SAM" id="SignalP"/>
    </source>
</evidence>
<evidence type="ECO:0000313" key="2">
    <source>
        <dbReference type="EMBL" id="MFC4375505.1"/>
    </source>
</evidence>
<feature type="chain" id="PRO_5047146034" evidence="1">
    <location>
        <begin position="27"/>
        <end position="364"/>
    </location>
</feature>
<reference evidence="3" key="1">
    <citation type="journal article" date="2019" name="Int. J. Syst. Evol. Microbiol.">
        <title>The Global Catalogue of Microorganisms (GCM) 10K type strain sequencing project: providing services to taxonomists for standard genome sequencing and annotation.</title>
        <authorList>
            <consortium name="The Broad Institute Genomics Platform"/>
            <consortium name="The Broad Institute Genome Sequencing Center for Infectious Disease"/>
            <person name="Wu L."/>
            <person name="Ma J."/>
        </authorList>
    </citation>
    <scope>NUCLEOTIDE SEQUENCE [LARGE SCALE GENOMIC DNA]</scope>
    <source>
        <strain evidence="3">IBRC-M 10490</strain>
    </source>
</reference>
<keyword evidence="3" id="KW-1185">Reference proteome</keyword>
<dbReference type="InterPro" id="IPR011044">
    <property type="entry name" value="Quino_amine_DH_bsu"/>
</dbReference>
<feature type="signal peptide" evidence="1">
    <location>
        <begin position="1"/>
        <end position="26"/>
    </location>
</feature>
<dbReference type="SUPFAM" id="SSF50969">
    <property type="entry name" value="YVTN repeat-like/Quinoprotein amine dehydrogenase"/>
    <property type="match status" value="1"/>
</dbReference>
<evidence type="ECO:0000313" key="3">
    <source>
        <dbReference type="Proteomes" id="UP001595844"/>
    </source>
</evidence>
<accession>A0ABV8VL37</accession>
<dbReference type="RefSeq" id="WP_378562323.1">
    <property type="nucleotide sequence ID" value="NZ_JBHSDL010000014.1"/>
</dbReference>
<protein>
    <submittedName>
        <fullName evidence="2">Uncharacterized protein</fullName>
    </submittedName>
</protein>
<keyword evidence="1" id="KW-0732">Signal</keyword>
<name>A0ABV8VL37_9NOCA</name>